<evidence type="ECO:0000256" key="1">
    <source>
        <dbReference type="ARBA" id="ARBA00037957"/>
    </source>
</evidence>
<comment type="similarity">
    <text evidence="1">Belongs to the PC-esterase family.</text>
</comment>
<name>A0ABV0QA63_9TELE</name>
<dbReference type="PANTHER" id="PTHR14469">
    <property type="entry name" value="SARCOMA ANTIGEN NY-SAR-23"/>
    <property type="match status" value="1"/>
</dbReference>
<dbReference type="Proteomes" id="UP001434883">
    <property type="component" value="Unassembled WGS sequence"/>
</dbReference>
<accession>A0ABV0QA63</accession>
<dbReference type="PANTHER" id="PTHR14469:SF0">
    <property type="entry name" value="FAMILY WITH SEQUENCE SIMILARITY 113"/>
    <property type="match status" value="1"/>
</dbReference>
<organism evidence="2 3">
    <name type="scientific">Xenoophorus captivus</name>
    <dbReference type="NCBI Taxonomy" id="1517983"/>
    <lineage>
        <taxon>Eukaryota</taxon>
        <taxon>Metazoa</taxon>
        <taxon>Chordata</taxon>
        <taxon>Craniata</taxon>
        <taxon>Vertebrata</taxon>
        <taxon>Euteleostomi</taxon>
        <taxon>Actinopterygii</taxon>
        <taxon>Neopterygii</taxon>
        <taxon>Teleostei</taxon>
        <taxon>Neoteleostei</taxon>
        <taxon>Acanthomorphata</taxon>
        <taxon>Ovalentaria</taxon>
        <taxon>Atherinomorphae</taxon>
        <taxon>Cyprinodontiformes</taxon>
        <taxon>Goodeidae</taxon>
        <taxon>Xenoophorus</taxon>
    </lineage>
</organism>
<gene>
    <name evidence="2" type="ORF">XENOCAPTIV_015475</name>
</gene>
<sequence>LRAHLPTSILFFQGEMSFELDCLVEGGCLNQMNNGTEYREVRQFQSDHHLVRFYFVTRVFSTYMQSIIKDFRQGLKPDVVIVNSCPWYQVMVILCFYVGFWGDVPLTLQFEICVEKCCFQTSFYLQLVLCGRVLQI</sequence>
<evidence type="ECO:0000313" key="3">
    <source>
        <dbReference type="Proteomes" id="UP001434883"/>
    </source>
</evidence>
<keyword evidence="3" id="KW-1185">Reference proteome</keyword>
<dbReference type="EMBL" id="JAHRIN010003203">
    <property type="protein sequence ID" value="MEQ2192689.1"/>
    <property type="molecule type" value="Genomic_DNA"/>
</dbReference>
<comment type="caution">
    <text evidence="2">The sequence shown here is derived from an EMBL/GenBank/DDBJ whole genome shotgun (WGS) entry which is preliminary data.</text>
</comment>
<feature type="non-terminal residue" evidence="2">
    <location>
        <position position="1"/>
    </location>
</feature>
<reference evidence="2 3" key="1">
    <citation type="submission" date="2021-06" db="EMBL/GenBank/DDBJ databases">
        <authorList>
            <person name="Palmer J.M."/>
        </authorList>
    </citation>
    <scope>NUCLEOTIDE SEQUENCE [LARGE SCALE GENOMIC DNA]</scope>
    <source>
        <strain evidence="2 3">XC_2019</strain>
        <tissue evidence="2">Muscle</tissue>
    </source>
</reference>
<evidence type="ECO:0000313" key="2">
    <source>
        <dbReference type="EMBL" id="MEQ2192689.1"/>
    </source>
</evidence>
<proteinExistence type="inferred from homology"/>
<protein>
    <submittedName>
        <fullName evidence="2">Uncharacterized protein</fullName>
    </submittedName>
</protein>